<dbReference type="EMBL" id="CAKOGL010000018">
    <property type="protein sequence ID" value="CAH2097764.1"/>
    <property type="molecule type" value="Genomic_DNA"/>
</dbReference>
<comment type="caution">
    <text evidence="2">The sequence shown here is derived from an EMBL/GenBank/DDBJ whole genome shotgun (WGS) entry which is preliminary data.</text>
</comment>
<protein>
    <recommendedName>
        <fullName evidence="4">RNA-directed DNA polymerase from mobile element jockey</fullName>
    </recommendedName>
</protein>
<evidence type="ECO:0000256" key="1">
    <source>
        <dbReference type="SAM" id="MobiDB-lite"/>
    </source>
</evidence>
<dbReference type="Proteomes" id="UP001153954">
    <property type="component" value="Unassembled WGS sequence"/>
</dbReference>
<reference evidence="2" key="1">
    <citation type="submission" date="2022-03" db="EMBL/GenBank/DDBJ databases">
        <authorList>
            <person name="Tunstrom K."/>
        </authorList>
    </citation>
    <scope>NUCLEOTIDE SEQUENCE</scope>
</reference>
<dbReference type="AlphaFoldDB" id="A0AAU9UJA0"/>
<keyword evidence="3" id="KW-1185">Reference proteome</keyword>
<evidence type="ECO:0000313" key="2">
    <source>
        <dbReference type="EMBL" id="CAH2097764.1"/>
    </source>
</evidence>
<feature type="region of interest" description="Disordered" evidence="1">
    <location>
        <begin position="58"/>
        <end position="81"/>
    </location>
</feature>
<sequence length="81" mass="8988">MRLPKSKAPGPDIIPNMAIRWIPWKCPVPLTKLFNGILRIGHFPEAWRLGKVVVPPTPSQRPTSAIELSPDNTTVTHSKAI</sequence>
<evidence type="ECO:0008006" key="4">
    <source>
        <dbReference type="Google" id="ProtNLM"/>
    </source>
</evidence>
<feature type="compositionally biased region" description="Polar residues" evidence="1">
    <location>
        <begin position="70"/>
        <end position="81"/>
    </location>
</feature>
<accession>A0AAU9UJA0</accession>
<proteinExistence type="predicted"/>
<organism evidence="2 3">
    <name type="scientific">Euphydryas editha</name>
    <name type="common">Edith's checkerspot</name>
    <dbReference type="NCBI Taxonomy" id="104508"/>
    <lineage>
        <taxon>Eukaryota</taxon>
        <taxon>Metazoa</taxon>
        <taxon>Ecdysozoa</taxon>
        <taxon>Arthropoda</taxon>
        <taxon>Hexapoda</taxon>
        <taxon>Insecta</taxon>
        <taxon>Pterygota</taxon>
        <taxon>Neoptera</taxon>
        <taxon>Endopterygota</taxon>
        <taxon>Lepidoptera</taxon>
        <taxon>Glossata</taxon>
        <taxon>Ditrysia</taxon>
        <taxon>Papilionoidea</taxon>
        <taxon>Nymphalidae</taxon>
        <taxon>Nymphalinae</taxon>
        <taxon>Euphydryas</taxon>
    </lineage>
</organism>
<gene>
    <name evidence="2" type="ORF">EEDITHA_LOCUS12949</name>
</gene>
<name>A0AAU9UJA0_EUPED</name>
<evidence type="ECO:0000313" key="3">
    <source>
        <dbReference type="Proteomes" id="UP001153954"/>
    </source>
</evidence>